<comment type="caution">
    <text evidence="1">The sequence shown here is derived from an EMBL/GenBank/DDBJ whole genome shotgun (WGS) entry which is preliminary data.</text>
</comment>
<evidence type="ECO:0000313" key="2">
    <source>
        <dbReference type="Proteomes" id="UP000003240"/>
    </source>
</evidence>
<evidence type="ECO:0000313" key="1">
    <source>
        <dbReference type="EMBL" id="EGO63072.1"/>
    </source>
</evidence>
<dbReference type="EMBL" id="AFGF01000137">
    <property type="protein sequence ID" value="EGO63072.1"/>
    <property type="molecule type" value="Genomic_DNA"/>
</dbReference>
<organism evidence="1 2">
    <name type="scientific">Acetonema longum DSM 6540</name>
    <dbReference type="NCBI Taxonomy" id="1009370"/>
    <lineage>
        <taxon>Bacteria</taxon>
        <taxon>Bacillati</taxon>
        <taxon>Bacillota</taxon>
        <taxon>Negativicutes</taxon>
        <taxon>Acetonemataceae</taxon>
        <taxon>Acetonema</taxon>
    </lineage>
</organism>
<dbReference type="AlphaFoldDB" id="F7NLL0"/>
<feature type="non-terminal residue" evidence="1">
    <location>
        <position position="1"/>
    </location>
</feature>
<gene>
    <name evidence="1" type="ORF">ALO_14912</name>
</gene>
<sequence length="49" mass="5844">YHTKMPCRKVVNKRDVSRYAFLPVLDMGKHIRRHFVFVMMDTLTGMAFV</sequence>
<protein>
    <submittedName>
        <fullName evidence="1">Uncharacterized protein</fullName>
    </submittedName>
</protein>
<dbReference type="Proteomes" id="UP000003240">
    <property type="component" value="Unassembled WGS sequence"/>
</dbReference>
<name>F7NLL0_9FIRM</name>
<proteinExistence type="predicted"/>
<reference evidence="1 2" key="1">
    <citation type="journal article" date="2011" name="EMBO J.">
        <title>Structural diversity of bacterial flagellar motors.</title>
        <authorList>
            <person name="Chen S."/>
            <person name="Beeby M."/>
            <person name="Murphy G.E."/>
            <person name="Leadbetter J.R."/>
            <person name="Hendrixson D.R."/>
            <person name="Briegel A."/>
            <person name="Li Z."/>
            <person name="Shi J."/>
            <person name="Tocheva E.I."/>
            <person name="Muller A."/>
            <person name="Dobro M.J."/>
            <person name="Jensen G.J."/>
        </authorList>
    </citation>
    <scope>NUCLEOTIDE SEQUENCE [LARGE SCALE GENOMIC DNA]</scope>
    <source>
        <strain evidence="1 2">DSM 6540</strain>
    </source>
</reference>
<keyword evidence="2" id="KW-1185">Reference proteome</keyword>
<accession>F7NLL0</accession>